<proteinExistence type="predicted"/>
<dbReference type="InterPro" id="IPR002156">
    <property type="entry name" value="RNaseH_domain"/>
</dbReference>
<dbReference type="GO" id="GO:0004523">
    <property type="term" value="F:RNA-DNA hybrid ribonuclease activity"/>
    <property type="evidence" value="ECO:0007669"/>
    <property type="project" value="InterPro"/>
</dbReference>
<dbReference type="GO" id="GO:0003676">
    <property type="term" value="F:nucleic acid binding"/>
    <property type="evidence" value="ECO:0007669"/>
    <property type="project" value="InterPro"/>
</dbReference>
<dbReference type="InterPro" id="IPR036397">
    <property type="entry name" value="RNaseH_sf"/>
</dbReference>
<dbReference type="PANTHER" id="PTHR33116">
    <property type="entry name" value="REVERSE TRANSCRIPTASE ZINC-BINDING DOMAIN-CONTAINING PROTEIN-RELATED-RELATED"/>
    <property type="match status" value="1"/>
</dbReference>
<accession>A0A803PTD7</accession>
<name>A0A803PTD7_CANSA</name>
<reference evidence="2" key="1">
    <citation type="submission" date="2018-11" db="EMBL/GenBank/DDBJ databases">
        <authorList>
            <person name="Grassa J C."/>
        </authorList>
    </citation>
    <scope>NUCLEOTIDE SEQUENCE [LARGE SCALE GENOMIC DNA]</scope>
</reference>
<feature type="domain" description="RNase H type-1" evidence="1">
    <location>
        <begin position="205"/>
        <end position="318"/>
    </location>
</feature>
<sequence length="346" mass="39262">MQELGLNNTIEHINYLGLPLFRSCQKNVDFNFILDNLISKHHGWKLKSLSKAGRPTLIKSVGLALPIYTMQTTMLSKKLTSKVDGMVRDFWWGCEQGNRGTYLKAWDHLCLPKSRGGLSFCKSSEMDQVLLAKWGWALLNEDKSLCCKVLRAKYMRGKEIFQCSFRSSDSWFWENVVHTKDILRKGACRLISNGKDTSIWDDPWSAGVVVFRNEDGKFTNCFTFRLVVSEPLLGEIMVLCKGAEEALKLGYSKMIFQNDSSTATAALKSNRQEVGSLHHNIQEQVAAFRYYVDQLELWEVSWIPRNCNGVAHSVAKWANQNNQFGWIDLSSENGTLPPALAGMECL</sequence>
<dbReference type="Gene3D" id="3.30.420.10">
    <property type="entry name" value="Ribonuclease H-like superfamily/Ribonuclease H"/>
    <property type="match status" value="1"/>
</dbReference>
<evidence type="ECO:0000313" key="2">
    <source>
        <dbReference type="EnsemblPlants" id="cds.evm.model.06.1173"/>
    </source>
</evidence>
<evidence type="ECO:0000313" key="3">
    <source>
        <dbReference type="Proteomes" id="UP000596661"/>
    </source>
</evidence>
<keyword evidence="3" id="KW-1185">Reference proteome</keyword>
<dbReference type="Proteomes" id="UP000596661">
    <property type="component" value="Chromosome 6"/>
</dbReference>
<dbReference type="CDD" id="cd06222">
    <property type="entry name" value="RNase_H_like"/>
    <property type="match status" value="1"/>
</dbReference>
<dbReference type="AlphaFoldDB" id="A0A803PTD7"/>
<dbReference type="InterPro" id="IPR044730">
    <property type="entry name" value="RNase_H-like_dom_plant"/>
</dbReference>
<evidence type="ECO:0000259" key="1">
    <source>
        <dbReference type="Pfam" id="PF13456"/>
    </source>
</evidence>
<dbReference type="EMBL" id="UZAU01000596">
    <property type="status" value="NOT_ANNOTATED_CDS"/>
    <property type="molecule type" value="Genomic_DNA"/>
</dbReference>
<organism evidence="2 3">
    <name type="scientific">Cannabis sativa</name>
    <name type="common">Hemp</name>
    <name type="synonym">Marijuana</name>
    <dbReference type="NCBI Taxonomy" id="3483"/>
    <lineage>
        <taxon>Eukaryota</taxon>
        <taxon>Viridiplantae</taxon>
        <taxon>Streptophyta</taxon>
        <taxon>Embryophyta</taxon>
        <taxon>Tracheophyta</taxon>
        <taxon>Spermatophyta</taxon>
        <taxon>Magnoliopsida</taxon>
        <taxon>eudicotyledons</taxon>
        <taxon>Gunneridae</taxon>
        <taxon>Pentapetalae</taxon>
        <taxon>rosids</taxon>
        <taxon>fabids</taxon>
        <taxon>Rosales</taxon>
        <taxon>Cannabaceae</taxon>
        <taxon>Cannabis</taxon>
    </lineage>
</organism>
<reference evidence="2" key="2">
    <citation type="submission" date="2021-03" db="UniProtKB">
        <authorList>
            <consortium name="EnsemblPlants"/>
        </authorList>
    </citation>
    <scope>IDENTIFICATION</scope>
</reference>
<dbReference type="Pfam" id="PF13456">
    <property type="entry name" value="RVT_3"/>
    <property type="match status" value="1"/>
</dbReference>
<protein>
    <recommendedName>
        <fullName evidence="1">RNase H type-1 domain-containing protein</fullName>
    </recommendedName>
</protein>
<dbReference type="PANTHER" id="PTHR33116:SF86">
    <property type="entry name" value="REVERSE TRANSCRIPTASE DOMAIN-CONTAINING PROTEIN"/>
    <property type="match status" value="1"/>
</dbReference>
<dbReference type="EnsemblPlants" id="evm.model.06.1173">
    <property type="protein sequence ID" value="cds.evm.model.06.1173"/>
    <property type="gene ID" value="evm.TU.06.1173"/>
</dbReference>
<dbReference type="Gramene" id="evm.model.06.1173">
    <property type="protein sequence ID" value="cds.evm.model.06.1173"/>
    <property type="gene ID" value="evm.TU.06.1173"/>
</dbReference>